<dbReference type="EMBL" id="EQ973924">
    <property type="protein sequence ID" value="EEF38568.1"/>
    <property type="molecule type" value="Genomic_DNA"/>
</dbReference>
<protein>
    <submittedName>
        <fullName evidence="2">Leucine rich repeat containing protein kinase, putative</fullName>
    </submittedName>
</protein>
<dbReference type="Pfam" id="PF00069">
    <property type="entry name" value="Pkinase"/>
    <property type="match status" value="1"/>
</dbReference>
<dbReference type="InterPro" id="IPR051564">
    <property type="entry name" value="LRR_receptor-like_kinase"/>
</dbReference>
<evidence type="ECO:0000313" key="2">
    <source>
        <dbReference type="EMBL" id="EEF38568.1"/>
    </source>
</evidence>
<dbReference type="InParanoid" id="B9SCX3"/>
<dbReference type="InterPro" id="IPR000719">
    <property type="entry name" value="Prot_kinase_dom"/>
</dbReference>
<dbReference type="PANTHER" id="PTHR48055">
    <property type="entry name" value="LEUCINE-RICH REPEAT RECEPTOR PROTEIN KINASE EMS1"/>
    <property type="match status" value="1"/>
</dbReference>
<dbReference type="InterPro" id="IPR008271">
    <property type="entry name" value="Ser/Thr_kinase_AS"/>
</dbReference>
<dbReference type="Gene3D" id="1.10.510.10">
    <property type="entry name" value="Transferase(Phosphotransferase) domain 1"/>
    <property type="match status" value="1"/>
</dbReference>
<dbReference type="PANTHER" id="PTHR48055:SF57">
    <property type="entry name" value="PROTEIN KINASE DOMAIN-CONTAINING PROTEIN"/>
    <property type="match status" value="1"/>
</dbReference>
<sequence length="180" mass="20604">MLDVALPLEYLHHGQLELIVHCDLKPNNVLLDEAMVAHVGDFGIAKILEKRNITMQTRTLSTFGYIAPVHAKELTFFFHLLSTALKEEFQQTDVYNYGIVLLEKLRQWVHEAFPDNIVQVVDSNLLMERDGTSMETGDHLLALCGIGQNCSRELPRERSDIKDVKFKLTKIKIKLQLSRC</sequence>
<dbReference type="SUPFAM" id="SSF56112">
    <property type="entry name" value="Protein kinase-like (PK-like)"/>
    <property type="match status" value="1"/>
</dbReference>
<dbReference type="GO" id="GO:0005524">
    <property type="term" value="F:ATP binding"/>
    <property type="evidence" value="ECO:0007669"/>
    <property type="project" value="InterPro"/>
</dbReference>
<dbReference type="Proteomes" id="UP000008311">
    <property type="component" value="Unassembled WGS sequence"/>
</dbReference>
<evidence type="ECO:0000313" key="3">
    <source>
        <dbReference type="Proteomes" id="UP000008311"/>
    </source>
</evidence>
<organism evidence="2 3">
    <name type="scientific">Ricinus communis</name>
    <name type="common">Castor bean</name>
    <dbReference type="NCBI Taxonomy" id="3988"/>
    <lineage>
        <taxon>Eukaryota</taxon>
        <taxon>Viridiplantae</taxon>
        <taxon>Streptophyta</taxon>
        <taxon>Embryophyta</taxon>
        <taxon>Tracheophyta</taxon>
        <taxon>Spermatophyta</taxon>
        <taxon>Magnoliopsida</taxon>
        <taxon>eudicotyledons</taxon>
        <taxon>Gunneridae</taxon>
        <taxon>Pentapetalae</taxon>
        <taxon>rosids</taxon>
        <taxon>fabids</taxon>
        <taxon>Malpighiales</taxon>
        <taxon>Euphorbiaceae</taxon>
        <taxon>Acalyphoideae</taxon>
        <taxon>Acalypheae</taxon>
        <taxon>Ricinus</taxon>
    </lineage>
</organism>
<dbReference type="PROSITE" id="PS00108">
    <property type="entry name" value="PROTEIN_KINASE_ST"/>
    <property type="match status" value="1"/>
</dbReference>
<dbReference type="InterPro" id="IPR011009">
    <property type="entry name" value="Kinase-like_dom_sf"/>
</dbReference>
<dbReference type="GO" id="GO:0016020">
    <property type="term" value="C:membrane"/>
    <property type="evidence" value="ECO:0000318"/>
    <property type="project" value="GO_Central"/>
</dbReference>
<keyword evidence="3" id="KW-1185">Reference proteome</keyword>
<name>B9SCX3_RICCO</name>
<reference evidence="3" key="1">
    <citation type="journal article" date="2010" name="Nat. Biotechnol.">
        <title>Draft genome sequence of the oilseed species Ricinus communis.</title>
        <authorList>
            <person name="Chan A.P."/>
            <person name="Crabtree J."/>
            <person name="Zhao Q."/>
            <person name="Lorenzi H."/>
            <person name="Orvis J."/>
            <person name="Puiu D."/>
            <person name="Melake-Berhan A."/>
            <person name="Jones K.M."/>
            <person name="Redman J."/>
            <person name="Chen G."/>
            <person name="Cahoon E.B."/>
            <person name="Gedil M."/>
            <person name="Stanke M."/>
            <person name="Haas B.J."/>
            <person name="Wortman J.R."/>
            <person name="Fraser-Liggett C.M."/>
            <person name="Ravel J."/>
            <person name="Rabinowicz P.D."/>
        </authorList>
    </citation>
    <scope>NUCLEOTIDE SEQUENCE [LARGE SCALE GENOMIC DNA]</scope>
    <source>
        <strain evidence="3">cv. Hale</strain>
    </source>
</reference>
<keyword evidence="2" id="KW-0808">Transferase</keyword>
<dbReference type="AlphaFoldDB" id="B9SCX3"/>
<evidence type="ECO:0000259" key="1">
    <source>
        <dbReference type="PROSITE" id="PS50011"/>
    </source>
</evidence>
<dbReference type="PROSITE" id="PS50011">
    <property type="entry name" value="PROTEIN_KINASE_DOM"/>
    <property type="match status" value="1"/>
</dbReference>
<keyword evidence="2" id="KW-0418">Kinase</keyword>
<dbReference type="eggNOG" id="ENOG502QPYS">
    <property type="taxonomic scope" value="Eukaryota"/>
</dbReference>
<proteinExistence type="predicted"/>
<dbReference type="GO" id="GO:0004674">
    <property type="term" value="F:protein serine/threonine kinase activity"/>
    <property type="evidence" value="ECO:0000318"/>
    <property type="project" value="GO_Central"/>
</dbReference>
<accession>B9SCX3</accession>
<feature type="domain" description="Protein kinase" evidence="1">
    <location>
        <begin position="1"/>
        <end position="180"/>
    </location>
</feature>
<gene>
    <name evidence="2" type="ORF">RCOM_1282160</name>
</gene>